<evidence type="ECO:0000256" key="1">
    <source>
        <dbReference type="ARBA" id="ARBA00004123"/>
    </source>
</evidence>
<gene>
    <name evidence="4" type="primary">THOC5</name>
    <name evidence="4" type="ORF">HK105_207518</name>
</gene>
<sequence>MPIAPATTAPARPLPAEYRESVDTVCQRLRELAVQAALQPAPAPPEAADSDPIAQLLLDTDSDLGLSSSTLFLELEQTNRALTSHTKHLRDINSERRKAMDDTYLALQNLNYERTHYRREIAKCDALETVFQDVAMRSVDELAELAGDDLRARAAAAVAQADAHRLMLCRLEFELAERKRLAAILAKHKEDRNARERRNKALAKELEAMDADISGLLEATLPLQEKYGITITRQRANIDKAQYLPPPLFVLYKHVVGYIESNEATAEHHRISVDVAGEASAVEIKPRSSGVVSDETGHESHHAQGEATLESLYELHPLSLVVTIPDVASLTFKFATALGLVVVDTALATPIEHIPPTFLACGLLPGDDGQTSPNQAHQFLLQGRFVFDHARAGGFAFQWAQALAGLNYPLSSELNTSESRLWLLSESGRPVRPVLKHILEQLAARHAALQQTSAVLSELAVAGVQLPKPKTAAQHLPAHKIILKVLPPEPERVGMDAIVDIKNVRFLVDATLPAAYPDMRCTFKITKEGRIGARPEEPRMPSHIEAIESSLNEIPLHVLLSHFAPSSPTHLVVYMLVKLVCALEMYIDAPSVDAPMPDYAGILGSTSTD</sequence>
<dbReference type="PANTHER" id="PTHR13375:SF3">
    <property type="entry name" value="THO COMPLEX SUBUNIT 5 HOMOLOG"/>
    <property type="match status" value="1"/>
</dbReference>
<dbReference type="Proteomes" id="UP001527925">
    <property type="component" value="Unassembled WGS sequence"/>
</dbReference>
<organism evidence="4 5">
    <name type="scientific">Polyrhizophydium stewartii</name>
    <dbReference type="NCBI Taxonomy" id="2732419"/>
    <lineage>
        <taxon>Eukaryota</taxon>
        <taxon>Fungi</taxon>
        <taxon>Fungi incertae sedis</taxon>
        <taxon>Chytridiomycota</taxon>
        <taxon>Chytridiomycota incertae sedis</taxon>
        <taxon>Chytridiomycetes</taxon>
        <taxon>Rhizophydiales</taxon>
        <taxon>Rhizophydiales incertae sedis</taxon>
        <taxon>Polyrhizophydium</taxon>
    </lineage>
</organism>
<dbReference type="InterPro" id="IPR019163">
    <property type="entry name" value="THO_Thoc5"/>
</dbReference>
<dbReference type="PANTHER" id="PTHR13375">
    <property type="entry name" value="FMS INTERACTING PROTEIN"/>
    <property type="match status" value="1"/>
</dbReference>
<dbReference type="EMBL" id="JADGIZ020000054">
    <property type="protein sequence ID" value="KAL2912952.1"/>
    <property type="molecule type" value="Genomic_DNA"/>
</dbReference>
<accession>A0ABR4N0A0</accession>
<comment type="subcellular location">
    <subcellularLocation>
        <location evidence="1">Nucleus</location>
    </subcellularLocation>
</comment>
<reference evidence="4 5" key="1">
    <citation type="submission" date="2023-09" db="EMBL/GenBank/DDBJ databases">
        <title>Pangenome analysis of Batrachochytrium dendrobatidis and related Chytrids.</title>
        <authorList>
            <person name="Yacoub M.N."/>
            <person name="Stajich J.E."/>
            <person name="James T.Y."/>
        </authorList>
    </citation>
    <scope>NUCLEOTIDE SEQUENCE [LARGE SCALE GENOMIC DNA]</scope>
    <source>
        <strain evidence="4 5">JEL0888</strain>
    </source>
</reference>
<evidence type="ECO:0000256" key="3">
    <source>
        <dbReference type="ARBA" id="ARBA00023242"/>
    </source>
</evidence>
<proteinExistence type="inferred from homology"/>
<evidence type="ECO:0000256" key="2">
    <source>
        <dbReference type="ARBA" id="ARBA00008044"/>
    </source>
</evidence>
<name>A0ABR4N0A0_9FUNG</name>
<evidence type="ECO:0000313" key="5">
    <source>
        <dbReference type="Proteomes" id="UP001527925"/>
    </source>
</evidence>
<comment type="caution">
    <text evidence="4">The sequence shown here is derived from an EMBL/GenBank/DDBJ whole genome shotgun (WGS) entry which is preliminary data.</text>
</comment>
<dbReference type="Pfam" id="PF09766">
    <property type="entry name" value="FmiP_Thoc5"/>
    <property type="match status" value="1"/>
</dbReference>
<keyword evidence="5" id="KW-1185">Reference proteome</keyword>
<comment type="similarity">
    <text evidence="2">Belongs to the THOC5 family.</text>
</comment>
<evidence type="ECO:0000313" key="4">
    <source>
        <dbReference type="EMBL" id="KAL2912952.1"/>
    </source>
</evidence>
<keyword evidence="3" id="KW-0539">Nucleus</keyword>
<protein>
    <submittedName>
        <fullName evidence="4">THO complex subunit 5</fullName>
    </submittedName>
</protein>